<protein>
    <submittedName>
        <fullName evidence="2">Uncharacterized protein</fullName>
    </submittedName>
</protein>
<dbReference type="PANTHER" id="PTHR14918:SF3">
    <property type="entry name" value="KICSTOR COMPLEX PROTEIN SZT2"/>
    <property type="match status" value="1"/>
</dbReference>
<sequence>MGEIKKITLGIKDPTNFAKYHLISWYLTHLNQSVSLQDLNNGTFKVLEIEADDSKELEFTLNTEISTIATKNKLVIIVDCTNSMSTVDNKVLTSIAFETICKVVRGMVQPFEIRNNAAGNFTVIKPEVILTVIGEGGKLPFKVFLHHQRVTIENLLQLAEQIYTSMIEYENASLESELQTKQDMDFLELGIYTLNLLPNDYLANLIYITDGVMFECDAQKVKECCRVISRDYINFGIIQVGSSTGFSPTMDLGHVVNREYLRFLSDSTMGSLIYADSLPYIEEDSVSAKPNIYQNLYNIKHLKLTSEKDSKKFRNQFEPPEQSVDSQAIKLIDTEIEERQETNKEEEFYPWSKDSIPPTVVDIFCLHRSYKIKVVSLKRLIQARLNEGFNMVGIKCTRSSSKKLNVKITLQLPLAINYRVQYSIKFSWDAEKPDRSKLINYYPTSRPIKIELSVIAHQSFAVFFLNIHNYDSIKGDSLNDQIYLQLNQLHSFLKSISETDETLQVLSEINIQTPSDIPSTYWQYVTQTISVKQYILDTHKICLLLKSTSSHTNLGERAAKSLFTNTEVNRTRYQVASMFLSRYISSWADVTLTRYTHAKWIYDESHVPSGYCLLNLSWQTESLMIIVLQFFSCSFEERVQIIQNFKKDLMNLQHLNRTNQTAMFPIYPSFKPSDGLLICYTPMEDGTVSQTDLHDVVSQLFRPNITPARNFLRHIRWIWFSDISYNDSHKIQIFNRIFESSFILLYNSRSADGFLRLAETPGTVTFYKEIEISKNEYCSIQYIILWNPENYLLVTELWVEPNSEVKNEAIEEYFVQYSKTIFARDYSLLMQLFSFDYTVNRNFVQVKKQLGDSEQCIFVPTVYNLPLVLQNSYFSYNVYSLFGDPPPKNDYFKVVQEKFKSKIECCFQPANLHVQPQMSDLSKKHYITDICLVENESTKIEEDIDFNAIMIGYFTKHLSTNCNEWIAWSCDAQIENIMDRIAQELTEITIAFPKFNESHLFLKTIDSDKLVLIAVPHNYHPNKSKLAIAFFVCVRQNLFLINNGSYNYQVTPSTPSEECDGKPLFLGHTNEKLLDIQLKKFEYGGASTYQFISNSDGTDSQESSPLEVISEFTKCYDFSTAKTTYLKLLLGKKISTVDYRRLFSVLVSKKITIDATDLFYTMSFGDKHKELVNEIEQKFNSKLHIHFADTSTFLNERLDTRLYFHKASCSNEQEGLNSLQHMLVFSNTPMLISFSVRYCSQLEEVVEKCVNGLSLESAKLNFPNKKGFIELPYNNSDQKVEVIMDVYYLPLESDEFILTNTQKEAIQCLKEDIYHIFQDIIFSEILRTPMIQYDEHLIHYLFASLQRRHYKAEPVIIRDQIDFKLSREYSMHFQVDIHYLDSECKELFEFDFMKCQILNNQIRYSGHCFYLTNDSGSNKFWLLVNSSAIYVDIYIFSLETSAITLSILHSVYQCIQQCQRTANQRYLLKELYETHLARDSLDYFPNSPTKRDDILHSLACPLQLEQRFMIHWRIRPVQVLNNIMNSMQGLAVSNRKSVLAFSSNFYVILEPSESDDQDRGSKLNLDIKSPSTPKKDVEKYLTVYVYGLEKPSTDITVDFLKIIDSKIESVTQNVLGTFLARNSTARLTRADLDFIMPSDMEPYYFSYLLVKELENPHLFIVLLRQALLLFLQQMSGNDLCNLLKQYYQSKFNQTIIDDPTKNTSNELHIGDMSFIYNCVSSRRLTALETAVGEGIISVCLTPFDRNNTILFPSAAPLSLWHNKAVVLDDKTFYAKHTLDEKEFLQWDGYKIGVTLWKKGPINLKAFTDKIDLTFQHTLIDYTIESYYRSTSWHTLSNKNRLPELPPVDKSKTKNGLKGKPAGEFRHVTSTLPEILQRGASIMNPVIQSIKVSSKLPLDTIACGIRGILSDEDLQAFFFCNVNGSLILIDQLTPASEGKDSPESRHAERNYVVVGAVDIYNPPERKEPPRRQSAASDGSGGLAPGSPRLGSIKIARHSSNDSVSDADQEPVSAGRRGSLSKMQSGDFEEIFMFPDVFYPFFPIYGKRSTFFVVSLESDSVSVSTYNWKKSESDKFFLRMLKILNWAKINEQFITRKESYTGKQIAKFNAVASKYGPQVFTFSDTALRVSGPFAAKFRELDFIYHIGGYDAVHLQTQIVDFLELFFRFGNRPIGSAHITKSLSEMPHESAANPLSLKEMSEVLQSLELIHSSSSPIFFSECRSDLLSKWESLAHTNNINSVNLLSLGNSISALTPKLTHAQLQLEEKWFKDLISEFLDQYVEYLEHLGMEKAKVDMTSHDSGKFGGAFAINSETLLETPSLFLRKYFPSGVILVQCGFYSYFATVNVLTFAYNTADSVPNKDDDFLIECSNITKYSHIVSFSYDFHLRYIRNILNQQQNIDLPVNLVRVLRTFVSLNPRKARFCRNRIANEVYKSSVIKYELFRYIMKHPTLYGFKSIMFKGECVAFGVTLDNLNSENTESISDFTCSLVICGADNGGDEEKELVELEFFALVVNRVNSFPHKEFDTSPSNQIDDNPLHEYISSGYYLQDIVTLSKKKIDDLLERVVKDYGRDNLWAQLRQESFFQSSLEWSRMFLEKISPNIVNVCTMDTSLNELFNSNLPWHSILIYLVQAHQKFARYLNGPDDRAQHLILFNPSNEDYLLYLRLRTAGNSTKFEMFAISREGIRDPVEYVHINDTVNSILFWIWNGLSFQG</sequence>
<dbReference type="EMBL" id="JADGKB010000045">
    <property type="protein sequence ID" value="KAJ3256851.1"/>
    <property type="molecule type" value="Genomic_DNA"/>
</dbReference>
<comment type="caution">
    <text evidence="2">The sequence shown here is derived from an EMBL/GenBank/DDBJ whole genome shotgun (WGS) entry which is preliminary data.</text>
</comment>
<accession>A0AAD5UII2</accession>
<dbReference type="PANTHER" id="PTHR14918">
    <property type="entry name" value="KICSTOR COMPLEX PROTEIN SZT2"/>
    <property type="match status" value="1"/>
</dbReference>
<keyword evidence="3" id="KW-1185">Reference proteome</keyword>
<evidence type="ECO:0000313" key="3">
    <source>
        <dbReference type="Proteomes" id="UP001210925"/>
    </source>
</evidence>
<dbReference type="InterPro" id="IPR033228">
    <property type="entry name" value="SZT2"/>
</dbReference>
<organism evidence="2 3">
    <name type="scientific">Boothiomyces macroporosus</name>
    <dbReference type="NCBI Taxonomy" id="261099"/>
    <lineage>
        <taxon>Eukaryota</taxon>
        <taxon>Fungi</taxon>
        <taxon>Fungi incertae sedis</taxon>
        <taxon>Chytridiomycota</taxon>
        <taxon>Chytridiomycota incertae sedis</taxon>
        <taxon>Chytridiomycetes</taxon>
        <taxon>Rhizophydiales</taxon>
        <taxon>Terramycetaceae</taxon>
        <taxon>Boothiomyces</taxon>
    </lineage>
</organism>
<evidence type="ECO:0000313" key="2">
    <source>
        <dbReference type="EMBL" id="KAJ3256851.1"/>
    </source>
</evidence>
<evidence type="ECO:0000256" key="1">
    <source>
        <dbReference type="SAM" id="MobiDB-lite"/>
    </source>
</evidence>
<feature type="region of interest" description="Disordered" evidence="1">
    <location>
        <begin position="1960"/>
        <end position="2018"/>
    </location>
</feature>
<gene>
    <name evidence="2" type="ORF">HK103_005095</name>
</gene>
<proteinExistence type="predicted"/>
<reference evidence="2" key="1">
    <citation type="submission" date="2020-05" db="EMBL/GenBank/DDBJ databases">
        <title>Phylogenomic resolution of chytrid fungi.</title>
        <authorList>
            <person name="Stajich J.E."/>
            <person name="Amses K."/>
            <person name="Simmons R."/>
            <person name="Seto K."/>
            <person name="Myers J."/>
            <person name="Bonds A."/>
            <person name="Quandt C.A."/>
            <person name="Barry K."/>
            <person name="Liu P."/>
            <person name="Grigoriev I."/>
            <person name="Longcore J.E."/>
            <person name="James T.Y."/>
        </authorList>
    </citation>
    <scope>NUCLEOTIDE SEQUENCE</scope>
    <source>
        <strain evidence="2">PLAUS21</strain>
    </source>
</reference>
<dbReference type="Proteomes" id="UP001210925">
    <property type="component" value="Unassembled WGS sequence"/>
</dbReference>
<name>A0AAD5UII2_9FUNG</name>
<dbReference type="GO" id="GO:0005777">
    <property type="term" value="C:peroxisome"/>
    <property type="evidence" value="ECO:0007669"/>
    <property type="project" value="InterPro"/>
</dbReference>